<dbReference type="Ensembl" id="ENSSSUT00005033946.1">
    <property type="protein sequence ID" value="ENSSSUP00005029745.1"/>
    <property type="gene ID" value="ENSSSUG00005019133.1"/>
</dbReference>
<dbReference type="GO" id="GO:0044818">
    <property type="term" value="P:mitotic G2/M transition checkpoint"/>
    <property type="evidence" value="ECO:0007669"/>
    <property type="project" value="TreeGrafter"/>
</dbReference>
<proteinExistence type="inferred from homology"/>
<evidence type="ECO:0000313" key="2">
    <source>
        <dbReference type="Ensembl" id="ENSSSUP00005029745.1"/>
    </source>
</evidence>
<sequence>MDLVNREAMCEWEVQSAMQISQSWEESLKLSDSDLEKPSSKCIDLIPVPPAPPATRGIGKQYFSPSLQACVSYTTFPPSPIRSPTRQFPIRRNQSPTNIIRPSIFGALKRKGEMLAEDQPKRVFQGTTDVLSSNTDVNVCCTPVTSQPLCQELCRDTEGSALKRLRKRLTETVMSAGLLPLPSPASLLHQIVR</sequence>
<evidence type="ECO:0000313" key="3">
    <source>
        <dbReference type="Proteomes" id="UP000472268"/>
    </source>
</evidence>
<keyword evidence="3" id="KW-1185">Reference proteome</keyword>
<dbReference type="Proteomes" id="UP000472268">
    <property type="component" value="Unplaced"/>
</dbReference>
<comment type="similarity">
    <text evidence="1">Belongs to the FAM122 family.</text>
</comment>
<name>A0A673V8L2_SURSU</name>
<dbReference type="PANTHER" id="PTHR22227:SF3">
    <property type="entry name" value="PABIR FAMILY MEMBER 1"/>
    <property type="match status" value="1"/>
</dbReference>
<gene>
    <name evidence="2" type="primary">LOC115283916</name>
</gene>
<dbReference type="InterPro" id="IPR026716">
    <property type="entry name" value="PBIR1/2/3"/>
</dbReference>
<evidence type="ECO:0000256" key="1">
    <source>
        <dbReference type="ARBA" id="ARBA00006725"/>
    </source>
</evidence>
<organism evidence="2 3">
    <name type="scientific">Suricata suricatta</name>
    <name type="common">Meerkat</name>
    <dbReference type="NCBI Taxonomy" id="37032"/>
    <lineage>
        <taxon>Eukaryota</taxon>
        <taxon>Metazoa</taxon>
        <taxon>Chordata</taxon>
        <taxon>Craniata</taxon>
        <taxon>Vertebrata</taxon>
        <taxon>Euteleostomi</taxon>
        <taxon>Mammalia</taxon>
        <taxon>Eutheria</taxon>
        <taxon>Laurasiatheria</taxon>
        <taxon>Carnivora</taxon>
        <taxon>Feliformia</taxon>
        <taxon>Herpestidae</taxon>
        <taxon>Suricata</taxon>
    </lineage>
</organism>
<dbReference type="GO" id="GO:0005634">
    <property type="term" value="C:nucleus"/>
    <property type="evidence" value="ECO:0007669"/>
    <property type="project" value="TreeGrafter"/>
</dbReference>
<accession>A0A673V8L2</accession>
<protein>
    <recommendedName>
        <fullName evidence="4">Family with sequence similarity 122B</fullName>
    </recommendedName>
</protein>
<dbReference type="AlphaFoldDB" id="A0A673V8L2"/>
<dbReference type="GO" id="GO:0004865">
    <property type="term" value="F:protein serine/threonine phosphatase inhibitor activity"/>
    <property type="evidence" value="ECO:0007669"/>
    <property type="project" value="InterPro"/>
</dbReference>
<reference evidence="2" key="1">
    <citation type="submission" date="2025-08" db="UniProtKB">
        <authorList>
            <consortium name="Ensembl"/>
        </authorList>
    </citation>
    <scope>IDENTIFICATION</scope>
</reference>
<dbReference type="PANTHER" id="PTHR22227">
    <property type="entry name" value="FAMILY WITH SEQUENCE SIMILARITY 122B ISOFORM X1"/>
    <property type="match status" value="1"/>
</dbReference>
<dbReference type="GO" id="GO:0005737">
    <property type="term" value="C:cytoplasm"/>
    <property type="evidence" value="ECO:0007669"/>
    <property type="project" value="TreeGrafter"/>
</dbReference>
<reference evidence="2" key="2">
    <citation type="submission" date="2025-09" db="UniProtKB">
        <authorList>
            <consortium name="Ensembl"/>
        </authorList>
    </citation>
    <scope>IDENTIFICATION</scope>
</reference>
<evidence type="ECO:0008006" key="4">
    <source>
        <dbReference type="Google" id="ProtNLM"/>
    </source>
</evidence>